<evidence type="ECO:0000313" key="4">
    <source>
        <dbReference type="EMBL" id="EFY09583.1"/>
    </source>
</evidence>
<reference evidence="4" key="1">
    <citation type="submission" date="2011-01" db="EMBL/GenBank/DDBJ databases">
        <authorList>
            <person name="Muzny D."/>
            <person name="Qin X."/>
            <person name="Buhay C."/>
            <person name="Dugan-Rocha S."/>
            <person name="Ding Y."/>
            <person name="Chen G."/>
            <person name="Hawes A."/>
            <person name="Holder M."/>
            <person name="Jhangiani S."/>
            <person name="Johnson A."/>
            <person name="Khan Z."/>
            <person name="Li Z."/>
            <person name="Liu W."/>
            <person name="Liu X."/>
            <person name="Perez L."/>
            <person name="Shen H."/>
            <person name="Wang Q."/>
            <person name="Watt J."/>
            <person name="Xi L."/>
            <person name="Xin Y."/>
            <person name="Zhou J."/>
            <person name="Deng J."/>
            <person name="Jiang H."/>
            <person name="Liu Y."/>
            <person name="Qu J."/>
            <person name="Song X.-Z."/>
            <person name="Zhang L."/>
            <person name="Villasana D."/>
            <person name="Johnson A."/>
            <person name="Liu J."/>
            <person name="Liyanage D."/>
            <person name="Lorensuhewa L."/>
            <person name="Robinson T."/>
            <person name="Song A."/>
            <person name="Song B.-B."/>
            <person name="Dinh H."/>
            <person name="Thornton R."/>
            <person name="Coyle M."/>
            <person name="Francisco L."/>
            <person name="Jackson L."/>
            <person name="Javaid M."/>
            <person name="Korchina V."/>
            <person name="Kovar C."/>
            <person name="Mata R."/>
            <person name="Mathew T."/>
            <person name="Ngo R."/>
            <person name="Nguyen L."/>
            <person name="Nguyen N."/>
            <person name="Okwuonu G."/>
            <person name="Ongeri F."/>
            <person name="Pham C."/>
            <person name="Simmons D."/>
            <person name="Wilczek-Boney K."/>
            <person name="Hale W."/>
            <person name="Jakkamsetti A."/>
            <person name="Pham P."/>
            <person name="Ruth R."/>
            <person name="San Lucas F."/>
            <person name="Warren J."/>
            <person name="Zhang J."/>
            <person name="Zhao Z."/>
            <person name="Zhou C."/>
            <person name="Zhu D."/>
            <person name="Lee S."/>
            <person name="Bess C."/>
            <person name="Blankenburg K."/>
            <person name="Forbes L."/>
            <person name="Fu Q."/>
            <person name="Gubbala S."/>
            <person name="Hirani K."/>
            <person name="Jayaseelan J.C."/>
            <person name="Lara F."/>
            <person name="Munidasa M."/>
            <person name="Palculict T."/>
            <person name="Patil S."/>
            <person name="Pu L.-L."/>
            <person name="Saada N."/>
            <person name="Tang L."/>
            <person name="Weissenberger G."/>
            <person name="Zhu Y."/>
            <person name="Hemphill L."/>
            <person name="Shang Y."/>
            <person name="Youmans B."/>
            <person name="Ayvaz T."/>
            <person name="Ross M."/>
            <person name="Santibanez J."/>
            <person name="Aqrawi P."/>
            <person name="Gross S."/>
            <person name="Joshi V."/>
            <person name="Fowler G."/>
            <person name="Nazareth L."/>
            <person name="Reid J."/>
            <person name="Worley K."/>
            <person name="Petrosino J."/>
            <person name="Highlander S."/>
            <person name="Gibbs R."/>
        </authorList>
    </citation>
    <scope>NUCLEOTIDE SEQUENCE [LARGE SCALE GENOMIC DNA]</scope>
    <source>
        <strain evidence="4">ATCC 19414</strain>
    </source>
</reference>
<protein>
    <submittedName>
        <fullName evidence="4">Transcriptional regulator, TetR family</fullName>
    </submittedName>
</protein>
<evidence type="ECO:0000313" key="5">
    <source>
        <dbReference type="Proteomes" id="UP000003028"/>
    </source>
</evidence>
<accession>E7FV46</accession>
<dbReference type="STRING" id="1648.A2I91_05330"/>
<dbReference type="PANTHER" id="PTHR43479:SF11">
    <property type="entry name" value="ACREF_ENVCD OPERON REPRESSOR-RELATED"/>
    <property type="match status" value="1"/>
</dbReference>
<dbReference type="GO" id="GO:0003677">
    <property type="term" value="F:DNA binding"/>
    <property type="evidence" value="ECO:0007669"/>
    <property type="project" value="UniProtKB-UniRule"/>
</dbReference>
<organism evidence="4 5">
    <name type="scientific">Erysipelothrix rhusiopathiae ATCC 19414</name>
    <dbReference type="NCBI Taxonomy" id="525280"/>
    <lineage>
        <taxon>Bacteria</taxon>
        <taxon>Bacillati</taxon>
        <taxon>Bacillota</taxon>
        <taxon>Erysipelotrichia</taxon>
        <taxon>Erysipelotrichales</taxon>
        <taxon>Erysipelotrichaceae</taxon>
        <taxon>Erysipelothrix</taxon>
    </lineage>
</organism>
<keyword evidence="5" id="KW-1185">Reference proteome</keyword>
<proteinExistence type="predicted"/>
<sequence length="207" mass="24039">MTNGQFVSEEGNMVSKLEKNKLLKENKLYNAAYDLFTSHGINETSISDIAKHAGVGKGTFYLYFKDKYDILDRIIFKKSSDVLVYAVNETHLNVFEHFEDEVIFFINVILDFLEQDRLLLKLIHKNLSWGVLKKAKEDYEEINLIYHMFTKGLKDLGISEAEIDHTIYIVIELTGSVAYNTIILEEPSSLETMKPFLFDTIKRIIRR</sequence>
<keyword evidence="1 2" id="KW-0238">DNA-binding</keyword>
<name>E7FV46_ERYRH</name>
<evidence type="ECO:0000256" key="1">
    <source>
        <dbReference type="ARBA" id="ARBA00023125"/>
    </source>
</evidence>
<evidence type="ECO:0000256" key="2">
    <source>
        <dbReference type="PROSITE-ProRule" id="PRU00335"/>
    </source>
</evidence>
<dbReference type="Pfam" id="PF00440">
    <property type="entry name" value="TetR_N"/>
    <property type="match status" value="1"/>
</dbReference>
<comment type="caution">
    <text evidence="4">The sequence shown here is derived from an EMBL/GenBank/DDBJ whole genome shotgun (WGS) entry which is preliminary data.</text>
</comment>
<dbReference type="PANTHER" id="PTHR43479">
    <property type="entry name" value="ACREF/ENVCD OPERON REPRESSOR-RELATED"/>
    <property type="match status" value="1"/>
</dbReference>
<dbReference type="InterPro" id="IPR001647">
    <property type="entry name" value="HTH_TetR"/>
</dbReference>
<dbReference type="InterPro" id="IPR050624">
    <property type="entry name" value="HTH-type_Tx_Regulator"/>
</dbReference>
<dbReference type="AlphaFoldDB" id="E7FV46"/>
<dbReference type="PROSITE" id="PS01081">
    <property type="entry name" value="HTH_TETR_1"/>
    <property type="match status" value="1"/>
</dbReference>
<dbReference type="PROSITE" id="PS50977">
    <property type="entry name" value="HTH_TETR_2"/>
    <property type="match status" value="1"/>
</dbReference>
<gene>
    <name evidence="4" type="ORF">HMPREF0357_10378</name>
</gene>
<dbReference type="InterPro" id="IPR009057">
    <property type="entry name" value="Homeodomain-like_sf"/>
</dbReference>
<feature type="domain" description="HTH tetR-type" evidence="3">
    <location>
        <begin position="22"/>
        <end position="82"/>
    </location>
</feature>
<evidence type="ECO:0000259" key="3">
    <source>
        <dbReference type="PROSITE" id="PS50977"/>
    </source>
</evidence>
<dbReference type="PRINTS" id="PR00455">
    <property type="entry name" value="HTHTETR"/>
</dbReference>
<dbReference type="Proteomes" id="UP000003028">
    <property type="component" value="Unassembled WGS sequence"/>
</dbReference>
<dbReference type="SUPFAM" id="SSF46689">
    <property type="entry name" value="Homeodomain-like"/>
    <property type="match status" value="1"/>
</dbReference>
<dbReference type="InterPro" id="IPR023772">
    <property type="entry name" value="DNA-bd_HTH_TetR-type_CS"/>
</dbReference>
<dbReference type="Gene3D" id="1.10.357.10">
    <property type="entry name" value="Tetracycline Repressor, domain 2"/>
    <property type="match status" value="1"/>
</dbReference>
<dbReference type="EMBL" id="ACLK02000001">
    <property type="protein sequence ID" value="EFY09583.1"/>
    <property type="molecule type" value="Genomic_DNA"/>
</dbReference>
<feature type="DNA-binding region" description="H-T-H motif" evidence="2">
    <location>
        <begin position="45"/>
        <end position="64"/>
    </location>
</feature>